<reference evidence="1 2" key="1">
    <citation type="submission" date="2017-08" db="EMBL/GenBank/DDBJ databases">
        <title>Pusillimonas indicus sp. nov., a member of the family Alcaligenaceae isolated from surface seawater.</title>
        <authorList>
            <person name="Li J."/>
        </authorList>
    </citation>
    <scope>NUCLEOTIDE SEQUENCE [LARGE SCALE GENOMIC DNA]</scope>
    <source>
        <strain evidence="1 2">17-4A</strain>
    </source>
</reference>
<dbReference type="EMBL" id="NQOU01000008">
    <property type="protein sequence ID" value="RII81771.1"/>
    <property type="molecule type" value="Genomic_DNA"/>
</dbReference>
<protein>
    <submittedName>
        <fullName evidence="1">Uncharacterized protein</fullName>
    </submittedName>
</protein>
<organism evidence="1 2">
    <name type="scientific">Neopusillimonas maritima</name>
    <dbReference type="NCBI Taxonomy" id="2026239"/>
    <lineage>
        <taxon>Bacteria</taxon>
        <taxon>Pseudomonadati</taxon>
        <taxon>Pseudomonadota</taxon>
        <taxon>Betaproteobacteria</taxon>
        <taxon>Burkholderiales</taxon>
        <taxon>Alcaligenaceae</taxon>
        <taxon>Neopusillimonas</taxon>
    </lineage>
</organism>
<comment type="caution">
    <text evidence="1">The sequence shown here is derived from an EMBL/GenBank/DDBJ whole genome shotgun (WGS) entry which is preliminary data.</text>
</comment>
<dbReference type="InterPro" id="IPR041197">
    <property type="entry name" value="LD_cluster3"/>
</dbReference>
<name>A0ABX9MT83_9BURK</name>
<sequence length="200" mass="22318">MSAIFLSASVPLVGRGTYHETANPFLIQCAVRELAIAVIRRHKIVWGGHPAITPMIWTICEDLGVDYSQSVILYQSKFFEDRYPEENKHFQNVVYTDAIPDDRGASLLAMREQMLSREDLVAAVFIGGMEGIEEEHELFRHFHPTAKVLPVPSPGGAALNLAKDRGYFADEALTDVDFARLFHSHLKTIGDADEHQPVTG</sequence>
<dbReference type="Pfam" id="PF18180">
    <property type="entry name" value="LD_cluster3"/>
    <property type="match status" value="1"/>
</dbReference>
<evidence type="ECO:0000313" key="1">
    <source>
        <dbReference type="EMBL" id="RII81771.1"/>
    </source>
</evidence>
<dbReference type="RefSeq" id="WP_119442984.1">
    <property type="nucleotide sequence ID" value="NZ_CP170494.1"/>
</dbReference>
<evidence type="ECO:0000313" key="2">
    <source>
        <dbReference type="Proteomes" id="UP000266483"/>
    </source>
</evidence>
<gene>
    <name evidence="1" type="ORF">CJO09_14355</name>
</gene>
<proteinExistence type="predicted"/>
<accession>A0ABX9MT83</accession>
<dbReference type="Proteomes" id="UP000266483">
    <property type="component" value="Unassembled WGS sequence"/>
</dbReference>
<keyword evidence="2" id="KW-1185">Reference proteome</keyword>